<reference evidence="2 3" key="1">
    <citation type="submission" date="2018-03" db="EMBL/GenBank/DDBJ databases">
        <authorList>
            <person name="Keele B.F."/>
        </authorList>
    </citation>
    <scope>NUCLEOTIDE SEQUENCE [LARGE SCALE GENOMIC DNA]</scope>
    <source>
        <strain evidence="2">ZCTH4_d</strain>
    </source>
</reference>
<evidence type="ECO:0000313" key="2">
    <source>
        <dbReference type="EMBL" id="REJ31427.1"/>
    </source>
</evidence>
<evidence type="ECO:0000256" key="1">
    <source>
        <dbReference type="SAM" id="MobiDB-lite"/>
    </source>
</evidence>
<dbReference type="Proteomes" id="UP000257014">
    <property type="component" value="Unassembled WGS sequence"/>
</dbReference>
<dbReference type="AlphaFoldDB" id="A0A3E0K8W7"/>
<gene>
    <name evidence="2" type="ORF">C6P37_01175</name>
</gene>
<comment type="caution">
    <text evidence="2">The sequence shown here is derived from an EMBL/GenBank/DDBJ whole genome shotgun (WGS) entry which is preliminary data.</text>
</comment>
<proteinExistence type="predicted"/>
<sequence length="112" mass="12540">MQKGANIHGPFFREETGEEDPLTWPKSAAPFSAGEKIPSPPERVCCGRLSSPLFPIPQRTGFEENKIFSHGGLSIHAEDSQDTGSFGMLLDFRRFLCRRDGFARSKVLRDSR</sequence>
<accession>A0A3E0K8W7</accession>
<protein>
    <submittedName>
        <fullName evidence="2">Uncharacterized protein</fullName>
    </submittedName>
</protein>
<feature type="region of interest" description="Disordered" evidence="1">
    <location>
        <begin position="1"/>
        <end position="39"/>
    </location>
</feature>
<evidence type="ECO:0000313" key="3">
    <source>
        <dbReference type="Proteomes" id="UP000257014"/>
    </source>
</evidence>
<name>A0A3E0K8W7_9BACI</name>
<organism evidence="2 3">
    <name type="scientific">Caldibacillus debilis</name>
    <dbReference type="NCBI Taxonomy" id="301148"/>
    <lineage>
        <taxon>Bacteria</taxon>
        <taxon>Bacillati</taxon>
        <taxon>Bacillota</taxon>
        <taxon>Bacilli</taxon>
        <taxon>Bacillales</taxon>
        <taxon>Bacillaceae</taxon>
        <taxon>Caldibacillus</taxon>
    </lineage>
</organism>
<dbReference type="EMBL" id="QEWE01000005">
    <property type="protein sequence ID" value="REJ31427.1"/>
    <property type="molecule type" value="Genomic_DNA"/>
</dbReference>